<evidence type="ECO:0000256" key="1">
    <source>
        <dbReference type="SAM" id="MobiDB-lite"/>
    </source>
</evidence>
<dbReference type="PANTHER" id="PTHR33324">
    <property type="entry name" value="EXPRESSED PROTEIN"/>
    <property type="match status" value="1"/>
</dbReference>
<comment type="caution">
    <text evidence="2">The sequence shown here is derived from an EMBL/GenBank/DDBJ whole genome shotgun (WGS) entry which is preliminary data.</text>
</comment>
<dbReference type="PANTHER" id="PTHR33324:SF2">
    <property type="entry name" value="MYB_SANT-LIKE DNA-BINDING DOMAIN-CONTAINING PROTEIN"/>
    <property type="match status" value="1"/>
</dbReference>
<name>A0A5B0PYQ5_PUCGR</name>
<accession>A0A5B0PYQ5</accession>
<protein>
    <submittedName>
        <fullName evidence="2">Uncharacterized protein</fullName>
    </submittedName>
</protein>
<organism evidence="2 3">
    <name type="scientific">Puccinia graminis f. sp. tritici</name>
    <dbReference type="NCBI Taxonomy" id="56615"/>
    <lineage>
        <taxon>Eukaryota</taxon>
        <taxon>Fungi</taxon>
        <taxon>Dikarya</taxon>
        <taxon>Basidiomycota</taxon>
        <taxon>Pucciniomycotina</taxon>
        <taxon>Pucciniomycetes</taxon>
        <taxon>Pucciniales</taxon>
        <taxon>Pucciniaceae</taxon>
        <taxon>Puccinia</taxon>
    </lineage>
</organism>
<dbReference type="EMBL" id="VSWC01000040">
    <property type="protein sequence ID" value="KAA1106040.1"/>
    <property type="molecule type" value="Genomic_DNA"/>
</dbReference>
<feature type="compositionally biased region" description="Basic residues" evidence="1">
    <location>
        <begin position="1"/>
        <end position="10"/>
    </location>
</feature>
<dbReference type="OrthoDB" id="96345at2759"/>
<dbReference type="Proteomes" id="UP000324748">
    <property type="component" value="Unassembled WGS sequence"/>
</dbReference>
<dbReference type="AlphaFoldDB" id="A0A5B0PYQ5"/>
<gene>
    <name evidence="2" type="ORF">PGT21_027412</name>
</gene>
<keyword evidence="3" id="KW-1185">Reference proteome</keyword>
<sequence>MSSARQRQRRRDPPWDLDGVNQGPSSNTILLHWITSNDNYRQWDSTTFEPTERLIICNEIVRVMQMEGIAHRHARGIKTRIQILQRSYNTARKFVIHARGNTHRIHPIILGYARRLCPYWDVLDPVMGGPAQPTDQGFPIANSEASSDTESTNTTSLFITAGPFGSWVIIDADRDIQLGPCITKVGQDVVQCNATIDPLDNFHHVQRLLNC</sequence>
<feature type="region of interest" description="Disordered" evidence="1">
    <location>
        <begin position="1"/>
        <end position="23"/>
    </location>
</feature>
<evidence type="ECO:0000313" key="2">
    <source>
        <dbReference type="EMBL" id="KAA1106040.1"/>
    </source>
</evidence>
<reference evidence="2 3" key="1">
    <citation type="submission" date="2019-05" db="EMBL/GenBank/DDBJ databases">
        <title>Emergence of the Ug99 lineage of the wheat stem rust pathogen through somatic hybridization.</title>
        <authorList>
            <person name="Li F."/>
            <person name="Upadhyaya N.M."/>
            <person name="Sperschneider J."/>
            <person name="Matny O."/>
            <person name="Nguyen-Phuc H."/>
            <person name="Mago R."/>
            <person name="Raley C."/>
            <person name="Miller M.E."/>
            <person name="Silverstein K.A.T."/>
            <person name="Henningsen E."/>
            <person name="Hirsch C.D."/>
            <person name="Visser B."/>
            <person name="Pretorius Z.A."/>
            <person name="Steffenson B.J."/>
            <person name="Schwessinger B."/>
            <person name="Dodds P.N."/>
            <person name="Figueroa M."/>
        </authorList>
    </citation>
    <scope>NUCLEOTIDE SEQUENCE [LARGE SCALE GENOMIC DNA]</scope>
    <source>
        <strain evidence="2">21-0</strain>
    </source>
</reference>
<evidence type="ECO:0000313" key="3">
    <source>
        <dbReference type="Proteomes" id="UP000324748"/>
    </source>
</evidence>
<proteinExistence type="predicted"/>